<name>A0ABY9NM65_9PSED</name>
<sequence>MKNFLPPVTRAYSPTDKKPRKCGAVVTQDRLFLGRARGKNIVLLATDVTADFFLTTFAEGSAFASNAACPQRTKLLIGNSSPLSSI</sequence>
<protein>
    <submittedName>
        <fullName evidence="1">Uncharacterized protein</fullName>
    </submittedName>
</protein>
<keyword evidence="2" id="KW-1185">Reference proteome</keyword>
<organism evidence="1 2">
    <name type="scientific">Pseudomonas piscis</name>
    <dbReference type="NCBI Taxonomy" id="2614538"/>
    <lineage>
        <taxon>Bacteria</taxon>
        <taxon>Pseudomonadati</taxon>
        <taxon>Pseudomonadota</taxon>
        <taxon>Gammaproteobacteria</taxon>
        <taxon>Pseudomonadales</taxon>
        <taxon>Pseudomonadaceae</taxon>
        <taxon>Pseudomonas</taxon>
    </lineage>
</organism>
<gene>
    <name evidence="1" type="ORF">QL104_09685</name>
</gene>
<accession>A0ABY9NM65</accession>
<dbReference type="RefSeq" id="WP_282878504.1">
    <property type="nucleotide sequence ID" value="NZ_CP133164.1"/>
</dbReference>
<dbReference type="Proteomes" id="UP001237292">
    <property type="component" value="Chromosome"/>
</dbReference>
<evidence type="ECO:0000313" key="1">
    <source>
        <dbReference type="EMBL" id="WMN19658.1"/>
    </source>
</evidence>
<dbReference type="EMBL" id="CP133164">
    <property type="protein sequence ID" value="WMN19658.1"/>
    <property type="molecule type" value="Genomic_DNA"/>
</dbReference>
<evidence type="ECO:0000313" key="2">
    <source>
        <dbReference type="Proteomes" id="UP001237292"/>
    </source>
</evidence>
<reference evidence="1 2" key="1">
    <citation type="journal article" date="2023" name="Access Microbiol">
        <title>The genome of a steinernematid-associated Pseudomonas piscis bacterium encodes the biosynthesis of insect toxins.</title>
        <authorList>
            <person name="Awori R.M."/>
            <person name="Hendre P."/>
            <person name="Amugune N.O."/>
        </authorList>
    </citation>
    <scope>NUCLEOTIDE SEQUENCE [LARGE SCALE GENOMIC DNA]</scope>
    <source>
        <strain evidence="1 2">75</strain>
    </source>
</reference>
<proteinExistence type="predicted"/>